<dbReference type="KEGG" id="btur:DB313_02165"/>
<name>A0A386PND7_9SPIR</name>
<accession>A0A386PND7</accession>
<gene>
    <name evidence="1" type="ORF">DB313_02165</name>
</gene>
<keyword evidence="2" id="KW-1185">Reference proteome</keyword>
<protein>
    <submittedName>
        <fullName evidence="1">Uncharacterized protein</fullName>
    </submittedName>
</protein>
<reference evidence="1 2" key="1">
    <citation type="journal article" date="2018" name="Infect. Genet. Evol.">
        <title>Genome-wide analysis of Borrelia turcica and 'Candidatus Borrelia tachyglossi' shows relapsing fever-like genomes with unique genomic links to Lyme disease Borrelia.</title>
        <authorList>
            <person name="Gofton A.W."/>
            <person name="Margos G."/>
            <person name="Fingerle V."/>
            <person name="Hepner S."/>
            <person name="Loh S.M."/>
            <person name="Ryan U."/>
            <person name="Irwin P."/>
            <person name="Oskam C.L."/>
        </authorList>
    </citation>
    <scope>NUCLEOTIDE SEQUENCE [LARGE SCALE GENOMIC DNA]</scope>
    <source>
        <strain evidence="1 2">IST7</strain>
    </source>
</reference>
<dbReference type="AlphaFoldDB" id="A0A386PND7"/>
<sequence length="59" mass="7226">MYMSTPCELIIAFDRLLLEFLFYNFRLVNYFKRIIDKKYFKAIDIEKVKVYISLCCIND</sequence>
<proteinExistence type="predicted"/>
<evidence type="ECO:0000313" key="1">
    <source>
        <dbReference type="EMBL" id="AYE36290.1"/>
    </source>
</evidence>
<evidence type="ECO:0000313" key="2">
    <source>
        <dbReference type="Proteomes" id="UP000275571"/>
    </source>
</evidence>
<dbReference type="EMBL" id="CP028884">
    <property type="protein sequence ID" value="AYE36290.1"/>
    <property type="molecule type" value="Genomic_DNA"/>
</dbReference>
<organism evidence="1 2">
    <name type="scientific">Borrelia turcica IST7</name>
    <dbReference type="NCBI Taxonomy" id="1104446"/>
    <lineage>
        <taxon>Bacteria</taxon>
        <taxon>Pseudomonadati</taxon>
        <taxon>Spirochaetota</taxon>
        <taxon>Spirochaetia</taxon>
        <taxon>Spirochaetales</taxon>
        <taxon>Borreliaceae</taxon>
        <taxon>Borrelia</taxon>
    </lineage>
</organism>
<dbReference type="Proteomes" id="UP000275571">
    <property type="component" value="Chromosome"/>
</dbReference>